<sequence length="613" mass="69290">MSSSSSSSEPQVPLLDEFLDGLETEYYTNPATTVTQSTGTLCEAKVLYEGPSKCNCCINWVEQYPTITKETAEETSDVKRYAILCRLQKAHGATTRALELQSIVIQNPLLKSVLGGVFAGYPSITTTLEKLEFCAPFWEFFYRWQALADAQDTHEGDALAQIRLLLNELTSQLGSVHGIAADLVQNNVMTYDFLWTLFPPATLVYSRILDRDCLLEVQKTTYDTRSETYDLQCKYVEWDGEKFGWRWELIEIPKFSGTQSIQDLKAYPVTHHKAPKDTELQLLERGRKFVSLSNCQQNLTMINERIMVDAKAFLSHAASSADLDPLDSNDLGSQPGVELSDRLLMLCSPVVKACALKSKCWGEVDVDGISDINWDENVFHNLVLEKETKQLIESFVFAQIRARNDNVAYGEPGIGKTLTAETIAEKAQRPLYVLSAGDLGTSSEQVEERLAEIFDLAYKWNAVLLLDESDVFLEQRTSDNLERNQLVSVFLRMLEYYRGILFLTTNRVSVFDAAFQSRIHFTLHYQGLDQVSRRKVWQILLERAHAYSGLSEEHLDALAKEPLNRKQIKNVVKAAKLLAIANDVALNADHIQIMFQVMRKAQIPGTFRSQLSN</sequence>
<reference evidence="2 3" key="1">
    <citation type="submission" date="2019-03" db="EMBL/GenBank/DDBJ databases">
        <title>Draft genome sequence of Xylaria hypoxylon DSM 108379, a ubiquitous saprotrophic-parasitic fungi on hardwood.</title>
        <authorList>
            <person name="Buettner E."/>
            <person name="Leonhardt S."/>
            <person name="Gebauer A.M."/>
            <person name="Liers C."/>
            <person name="Hofrichter M."/>
            <person name="Kellner H."/>
        </authorList>
    </citation>
    <scope>NUCLEOTIDE SEQUENCE [LARGE SCALE GENOMIC DNA]</scope>
    <source>
        <strain evidence="2 3">DSM 108379</strain>
    </source>
</reference>
<proteinExistence type="predicted"/>
<feature type="domain" description="AAA+ ATPase" evidence="1">
    <location>
        <begin position="403"/>
        <end position="529"/>
    </location>
</feature>
<accession>A0A4Z0Z698</accession>
<name>A0A4Z0Z698_9PEZI</name>
<dbReference type="SMART" id="SM00382">
    <property type="entry name" value="AAA"/>
    <property type="match status" value="1"/>
</dbReference>
<dbReference type="SUPFAM" id="SSF52540">
    <property type="entry name" value="P-loop containing nucleoside triphosphate hydrolases"/>
    <property type="match status" value="1"/>
</dbReference>
<evidence type="ECO:0000259" key="1">
    <source>
        <dbReference type="SMART" id="SM00382"/>
    </source>
</evidence>
<evidence type="ECO:0000313" key="3">
    <source>
        <dbReference type="Proteomes" id="UP000297716"/>
    </source>
</evidence>
<dbReference type="InterPro" id="IPR003959">
    <property type="entry name" value="ATPase_AAA_core"/>
</dbReference>
<dbReference type="Pfam" id="PF00004">
    <property type="entry name" value="AAA"/>
    <property type="match status" value="1"/>
</dbReference>
<dbReference type="Proteomes" id="UP000297716">
    <property type="component" value="Unassembled WGS sequence"/>
</dbReference>
<dbReference type="InterPro" id="IPR027417">
    <property type="entry name" value="P-loop_NTPase"/>
</dbReference>
<gene>
    <name evidence="2" type="ORF">E0Z10_g1597</name>
</gene>
<dbReference type="CDD" id="cd19481">
    <property type="entry name" value="RecA-like_protease"/>
    <property type="match status" value="1"/>
</dbReference>
<dbReference type="InterPro" id="IPR003593">
    <property type="entry name" value="AAA+_ATPase"/>
</dbReference>
<keyword evidence="3" id="KW-1185">Reference proteome</keyword>
<dbReference type="InterPro" id="IPR054289">
    <property type="entry name" value="DUF7025"/>
</dbReference>
<dbReference type="GO" id="GO:0016887">
    <property type="term" value="F:ATP hydrolysis activity"/>
    <property type="evidence" value="ECO:0007669"/>
    <property type="project" value="InterPro"/>
</dbReference>
<dbReference type="AlphaFoldDB" id="A0A4Z0Z698"/>
<dbReference type="Gene3D" id="3.40.50.300">
    <property type="entry name" value="P-loop containing nucleotide triphosphate hydrolases"/>
    <property type="match status" value="1"/>
</dbReference>
<dbReference type="GO" id="GO:0005524">
    <property type="term" value="F:ATP binding"/>
    <property type="evidence" value="ECO:0007669"/>
    <property type="project" value="InterPro"/>
</dbReference>
<dbReference type="Pfam" id="PF22942">
    <property type="entry name" value="DUF7025"/>
    <property type="match status" value="1"/>
</dbReference>
<dbReference type="PANTHER" id="PTHR46411">
    <property type="entry name" value="FAMILY ATPASE, PUTATIVE-RELATED"/>
    <property type="match status" value="1"/>
</dbReference>
<evidence type="ECO:0000313" key="2">
    <source>
        <dbReference type="EMBL" id="TGJ87131.1"/>
    </source>
</evidence>
<dbReference type="PANTHER" id="PTHR46411:SF3">
    <property type="entry name" value="AAA+ ATPASE DOMAIN-CONTAINING PROTEIN"/>
    <property type="match status" value="1"/>
</dbReference>
<dbReference type="OrthoDB" id="10042665at2759"/>
<comment type="caution">
    <text evidence="2">The sequence shown here is derived from an EMBL/GenBank/DDBJ whole genome shotgun (WGS) entry which is preliminary data.</text>
</comment>
<protein>
    <recommendedName>
        <fullName evidence="1">AAA+ ATPase domain-containing protein</fullName>
    </recommendedName>
</protein>
<dbReference type="EMBL" id="SKBN01000017">
    <property type="protein sequence ID" value="TGJ87131.1"/>
    <property type="molecule type" value="Genomic_DNA"/>
</dbReference>
<organism evidence="2 3">
    <name type="scientific">Xylaria hypoxylon</name>
    <dbReference type="NCBI Taxonomy" id="37992"/>
    <lineage>
        <taxon>Eukaryota</taxon>
        <taxon>Fungi</taxon>
        <taxon>Dikarya</taxon>
        <taxon>Ascomycota</taxon>
        <taxon>Pezizomycotina</taxon>
        <taxon>Sordariomycetes</taxon>
        <taxon>Xylariomycetidae</taxon>
        <taxon>Xylariales</taxon>
        <taxon>Xylariaceae</taxon>
        <taxon>Xylaria</taxon>
    </lineage>
</organism>